<dbReference type="EMBL" id="NJHN03000037">
    <property type="protein sequence ID" value="KAH9422009.1"/>
    <property type="molecule type" value="Genomic_DNA"/>
</dbReference>
<name>A0ABQ8JHF2_DERPT</name>
<sequence length="104" mass="12103">MIGSSLSSTVNITCFDYNGTMKYQKECTEDKHTILPLYQCHHTYVVDLLHSFIYIIDLELVVTGCECRNHSIDRNKQQQQQQQNVAIENTNSIHYLKSMLTVYL</sequence>
<evidence type="ECO:0000313" key="1">
    <source>
        <dbReference type="EMBL" id="KAH9422009.1"/>
    </source>
</evidence>
<organism evidence="1 2">
    <name type="scientific">Dermatophagoides pteronyssinus</name>
    <name type="common">European house dust mite</name>
    <dbReference type="NCBI Taxonomy" id="6956"/>
    <lineage>
        <taxon>Eukaryota</taxon>
        <taxon>Metazoa</taxon>
        <taxon>Ecdysozoa</taxon>
        <taxon>Arthropoda</taxon>
        <taxon>Chelicerata</taxon>
        <taxon>Arachnida</taxon>
        <taxon>Acari</taxon>
        <taxon>Acariformes</taxon>
        <taxon>Sarcoptiformes</taxon>
        <taxon>Astigmata</taxon>
        <taxon>Psoroptidia</taxon>
        <taxon>Analgoidea</taxon>
        <taxon>Pyroglyphidae</taxon>
        <taxon>Dermatophagoidinae</taxon>
        <taxon>Dermatophagoides</taxon>
    </lineage>
</organism>
<protein>
    <submittedName>
        <fullName evidence="1">Uncharacterized protein</fullName>
    </submittedName>
</protein>
<keyword evidence="2" id="KW-1185">Reference proteome</keyword>
<accession>A0ABQ8JHF2</accession>
<dbReference type="Proteomes" id="UP000887458">
    <property type="component" value="Unassembled WGS sequence"/>
</dbReference>
<reference evidence="1 2" key="2">
    <citation type="journal article" date="2022" name="Mol. Biol. Evol.">
        <title>Comparative Genomics Reveals Insights into the Divergent Evolution of Astigmatic Mites and Household Pest Adaptations.</title>
        <authorList>
            <person name="Xiong Q."/>
            <person name="Wan A.T."/>
            <person name="Liu X."/>
            <person name="Fung C.S."/>
            <person name="Xiao X."/>
            <person name="Malainual N."/>
            <person name="Hou J."/>
            <person name="Wang L."/>
            <person name="Wang M."/>
            <person name="Yang K.Y."/>
            <person name="Cui Y."/>
            <person name="Leung E.L."/>
            <person name="Nong W."/>
            <person name="Shin S.K."/>
            <person name="Au S.W."/>
            <person name="Jeong K.Y."/>
            <person name="Chew F.T."/>
            <person name="Hui J.H."/>
            <person name="Leung T.F."/>
            <person name="Tungtrongchitr A."/>
            <person name="Zhong N."/>
            <person name="Liu Z."/>
            <person name="Tsui S.K."/>
        </authorList>
    </citation>
    <scope>NUCLEOTIDE SEQUENCE [LARGE SCALE GENOMIC DNA]</scope>
    <source>
        <strain evidence="1">Derp</strain>
    </source>
</reference>
<evidence type="ECO:0000313" key="2">
    <source>
        <dbReference type="Proteomes" id="UP000887458"/>
    </source>
</evidence>
<comment type="caution">
    <text evidence="1">The sequence shown here is derived from an EMBL/GenBank/DDBJ whole genome shotgun (WGS) entry which is preliminary data.</text>
</comment>
<gene>
    <name evidence="1" type="ORF">DERP_002301</name>
</gene>
<proteinExistence type="predicted"/>
<reference evidence="1 2" key="1">
    <citation type="journal article" date="2018" name="J. Allergy Clin. Immunol.">
        <title>High-quality assembly of Dermatophagoides pteronyssinus genome and transcriptome reveals a wide range of novel allergens.</title>
        <authorList>
            <person name="Liu X.Y."/>
            <person name="Yang K.Y."/>
            <person name="Wang M.Q."/>
            <person name="Kwok J.S."/>
            <person name="Zeng X."/>
            <person name="Yang Z."/>
            <person name="Xiao X.J."/>
            <person name="Lau C.P."/>
            <person name="Li Y."/>
            <person name="Huang Z.M."/>
            <person name="Ba J.G."/>
            <person name="Yim A.K."/>
            <person name="Ouyang C.Y."/>
            <person name="Ngai S.M."/>
            <person name="Chan T.F."/>
            <person name="Leung E.L."/>
            <person name="Liu L."/>
            <person name="Liu Z.G."/>
            <person name="Tsui S.K."/>
        </authorList>
    </citation>
    <scope>NUCLEOTIDE SEQUENCE [LARGE SCALE GENOMIC DNA]</scope>
    <source>
        <strain evidence="1">Derp</strain>
    </source>
</reference>